<organism evidence="5 6">
    <name type="scientific">Roseburia yibonii</name>
    <dbReference type="NCBI Taxonomy" id="2763063"/>
    <lineage>
        <taxon>Bacteria</taxon>
        <taxon>Bacillati</taxon>
        <taxon>Bacillota</taxon>
        <taxon>Clostridia</taxon>
        <taxon>Lachnospirales</taxon>
        <taxon>Lachnospiraceae</taxon>
        <taxon>Roseburia</taxon>
    </lineage>
</organism>
<protein>
    <submittedName>
        <fullName evidence="5">SDR family oxidoreductase</fullName>
    </submittedName>
</protein>
<evidence type="ECO:0000313" key="6">
    <source>
        <dbReference type="Proteomes" id="UP000621540"/>
    </source>
</evidence>
<dbReference type="PRINTS" id="PR00081">
    <property type="entry name" value="GDHRDH"/>
</dbReference>
<accession>A0ABR7ICZ5</accession>
<keyword evidence="4" id="KW-0175">Coiled coil</keyword>
<keyword evidence="6" id="KW-1185">Reference proteome</keyword>
<dbReference type="InterPro" id="IPR002347">
    <property type="entry name" value="SDR_fam"/>
</dbReference>
<dbReference type="PIRSF" id="PIRSF000126">
    <property type="entry name" value="11-beta-HSD1"/>
    <property type="match status" value="1"/>
</dbReference>
<proteinExistence type="inferred from homology"/>
<dbReference type="PANTHER" id="PTHR44196">
    <property type="entry name" value="DEHYDROGENASE/REDUCTASE SDR FAMILY MEMBER 7B"/>
    <property type="match status" value="1"/>
</dbReference>
<dbReference type="Proteomes" id="UP000621540">
    <property type="component" value="Unassembled WGS sequence"/>
</dbReference>
<comment type="caution">
    <text evidence="5">The sequence shown here is derived from an EMBL/GenBank/DDBJ whole genome shotgun (WGS) entry which is preliminary data.</text>
</comment>
<name>A0ABR7ICZ5_9FIRM</name>
<dbReference type="SUPFAM" id="SSF51735">
    <property type="entry name" value="NAD(P)-binding Rossmann-fold domains"/>
    <property type="match status" value="1"/>
</dbReference>
<feature type="coiled-coil region" evidence="4">
    <location>
        <begin position="28"/>
        <end position="58"/>
    </location>
</feature>
<dbReference type="EMBL" id="JACOQH010000011">
    <property type="protein sequence ID" value="MBC5754812.1"/>
    <property type="molecule type" value="Genomic_DNA"/>
</dbReference>
<evidence type="ECO:0000256" key="3">
    <source>
        <dbReference type="RuleBase" id="RU000363"/>
    </source>
</evidence>
<evidence type="ECO:0000256" key="1">
    <source>
        <dbReference type="ARBA" id="ARBA00006484"/>
    </source>
</evidence>
<dbReference type="CDD" id="cd05233">
    <property type="entry name" value="SDR_c"/>
    <property type="match status" value="1"/>
</dbReference>
<dbReference type="Gene3D" id="3.40.50.720">
    <property type="entry name" value="NAD(P)-binding Rossmann-like Domain"/>
    <property type="match status" value="1"/>
</dbReference>
<dbReference type="InterPro" id="IPR036291">
    <property type="entry name" value="NAD(P)-bd_dom_sf"/>
</dbReference>
<sequence>MEYALITGATSGIGYALAECFAKDGVGLVLVSSSLEHLRQTKEKLEQKYDTLIELYEKDLSMPQAAEELYQEIKERQTPVTFLVNNAGFGLLGATDQIDMTQEEQMLQLNMLTPVKLVKLFLPDMERHQRGYILNVASTGAFQPGPYNSTYYASKAFLYSYSRAICKELKEKGIVVSTLCPGTTGTGFFVRAGVKTPFFAMKPERVAAAAYAGLRKERDVIIPGALNKVLRIVPAGVKLNAVAKMKKKQAKSAGQRGM</sequence>
<dbReference type="Pfam" id="PF00106">
    <property type="entry name" value="adh_short"/>
    <property type="match status" value="1"/>
</dbReference>
<comment type="similarity">
    <text evidence="1 3">Belongs to the short-chain dehydrogenases/reductases (SDR) family.</text>
</comment>
<gene>
    <name evidence="5" type="ORF">H8Z76_12480</name>
</gene>
<reference evidence="5 6" key="1">
    <citation type="submission" date="2020-08" db="EMBL/GenBank/DDBJ databases">
        <title>Genome public.</title>
        <authorList>
            <person name="Liu C."/>
            <person name="Sun Q."/>
        </authorList>
    </citation>
    <scope>NUCLEOTIDE SEQUENCE [LARGE SCALE GENOMIC DNA]</scope>
    <source>
        <strain evidence="5 6">BX0805</strain>
    </source>
</reference>
<dbReference type="PRINTS" id="PR00080">
    <property type="entry name" value="SDRFAMILY"/>
</dbReference>
<dbReference type="RefSeq" id="WP_186982679.1">
    <property type="nucleotide sequence ID" value="NZ_JACOQH010000011.1"/>
</dbReference>
<evidence type="ECO:0000256" key="2">
    <source>
        <dbReference type="ARBA" id="ARBA00023002"/>
    </source>
</evidence>
<dbReference type="PANTHER" id="PTHR44196:SF2">
    <property type="entry name" value="SHORT-CHAIN DEHYDROGENASE-RELATED"/>
    <property type="match status" value="1"/>
</dbReference>
<keyword evidence="2" id="KW-0560">Oxidoreductase</keyword>
<evidence type="ECO:0000313" key="5">
    <source>
        <dbReference type="EMBL" id="MBC5754812.1"/>
    </source>
</evidence>
<evidence type="ECO:0000256" key="4">
    <source>
        <dbReference type="SAM" id="Coils"/>
    </source>
</evidence>